<feature type="region of interest" description="Disordered" evidence="3">
    <location>
        <begin position="1"/>
        <end position="27"/>
    </location>
</feature>
<evidence type="ECO:0000256" key="1">
    <source>
        <dbReference type="ARBA" id="ARBA00009778"/>
    </source>
</evidence>
<protein>
    <submittedName>
        <fullName evidence="5">Interactor of constitutive active ROPs 4-like</fullName>
    </submittedName>
</protein>
<dbReference type="PANTHER" id="PTHR34224:SF2">
    <property type="entry name" value="INTERACTOR OF CONSTITUTIVE ACTIVE ROPS 4"/>
    <property type="match status" value="1"/>
</dbReference>
<dbReference type="PANTHER" id="PTHR34224">
    <property type="entry name" value="INTERACTOR OF CONSTITUTIVE ACTIVE ROPS 2, CHLOROPLASTIC-RELATED"/>
    <property type="match status" value="1"/>
</dbReference>
<keyword evidence="4" id="KW-1185">Reference proteome</keyword>
<dbReference type="AlphaFoldDB" id="A0AB40AL13"/>
<dbReference type="GeneID" id="120251224"/>
<evidence type="ECO:0000313" key="4">
    <source>
        <dbReference type="Proteomes" id="UP001515500"/>
    </source>
</evidence>
<evidence type="ECO:0000313" key="5">
    <source>
        <dbReference type="RefSeq" id="XP_039115695.1"/>
    </source>
</evidence>
<dbReference type="RefSeq" id="XP_039115695.1">
    <property type="nucleotide sequence ID" value="XM_039259761.1"/>
</dbReference>
<evidence type="ECO:0000256" key="2">
    <source>
        <dbReference type="ARBA" id="ARBA00023054"/>
    </source>
</evidence>
<dbReference type="InterPro" id="IPR029688">
    <property type="entry name" value="ICR"/>
</dbReference>
<dbReference type="Proteomes" id="UP001515500">
    <property type="component" value="Chromosome 20"/>
</dbReference>
<evidence type="ECO:0000256" key="3">
    <source>
        <dbReference type="SAM" id="MobiDB-lite"/>
    </source>
</evidence>
<reference evidence="5" key="1">
    <citation type="submission" date="2025-08" db="UniProtKB">
        <authorList>
            <consortium name="RefSeq"/>
        </authorList>
    </citation>
    <scope>IDENTIFICATION</scope>
</reference>
<accession>A0AB40AL13</accession>
<gene>
    <name evidence="5" type="primary">LOC120251224</name>
</gene>
<keyword evidence="2" id="KW-0175">Coiled coil</keyword>
<proteinExistence type="inferred from homology"/>
<name>A0AB40AL13_DIOCR</name>
<organism evidence="4 5">
    <name type="scientific">Dioscorea cayennensis subsp. rotundata</name>
    <name type="common">White Guinea yam</name>
    <name type="synonym">Dioscorea rotundata</name>
    <dbReference type="NCBI Taxonomy" id="55577"/>
    <lineage>
        <taxon>Eukaryota</taxon>
        <taxon>Viridiplantae</taxon>
        <taxon>Streptophyta</taxon>
        <taxon>Embryophyta</taxon>
        <taxon>Tracheophyta</taxon>
        <taxon>Spermatophyta</taxon>
        <taxon>Magnoliopsida</taxon>
        <taxon>Liliopsida</taxon>
        <taxon>Dioscoreales</taxon>
        <taxon>Dioscoreaceae</taxon>
        <taxon>Dioscorea</taxon>
    </lineage>
</organism>
<comment type="similarity">
    <text evidence="1">Belongs to the ICR family.</text>
</comment>
<sequence>MPRSRGTEMALKQSPRTSPLQERKRVAELESKLSSALEEVKKLKEKLARNEVEELRVKLEEKERKVKSFETENERLRLEIKEVEVAHDKEKELGAKLGCMGDELNEIKGRVEEMKEKLESVEKEKLVMEMEMKKMKVQMEQWRKAAETAAAVIAEDHGVCSMEEEEGGRRKSLFGEFWKKKNCS</sequence>